<proteinExistence type="predicted"/>
<accession>A0A1M4PK56</accession>
<dbReference type="Proteomes" id="UP000245423">
    <property type="component" value="Chromosome 1"/>
</dbReference>
<evidence type="ECO:0000313" key="1">
    <source>
        <dbReference type="EMBL" id="SHD75837.1"/>
    </source>
</evidence>
<evidence type="ECO:0000313" key="2">
    <source>
        <dbReference type="Proteomes" id="UP000245423"/>
    </source>
</evidence>
<name>A0A1M4PK56_9FIRM</name>
<reference evidence="1 2" key="1">
    <citation type="submission" date="2016-11" db="EMBL/GenBank/DDBJ databases">
        <authorList>
            <person name="Manzoor S."/>
        </authorList>
    </citation>
    <scope>NUCLEOTIDE SEQUENCE [LARGE SCALE GENOMIC DNA]</scope>
    <source>
        <strain evidence="1">Clostridium ultunense strain Esp</strain>
    </source>
</reference>
<sequence length="48" mass="5789">MQLFFIKQYLSLKGSVVYNIVKRKLEGNVYEYSIQKRSIRTMRFIAID</sequence>
<dbReference type="EMBL" id="LT669839">
    <property type="protein sequence ID" value="SHD75837.1"/>
    <property type="molecule type" value="Genomic_DNA"/>
</dbReference>
<organism evidence="1 2">
    <name type="scientific">[Clostridium] ultunense Esp</name>
    <dbReference type="NCBI Taxonomy" id="1288971"/>
    <lineage>
        <taxon>Bacteria</taxon>
        <taxon>Bacillati</taxon>
        <taxon>Bacillota</taxon>
        <taxon>Tissierellia</taxon>
        <taxon>Tissierellales</taxon>
        <taxon>Tepidimicrobiaceae</taxon>
        <taxon>Schnuerera</taxon>
    </lineage>
</organism>
<protein>
    <submittedName>
        <fullName evidence="1">Uncharacterized protein</fullName>
    </submittedName>
</protein>
<keyword evidence="2" id="KW-1185">Reference proteome</keyword>
<dbReference type="AlphaFoldDB" id="A0A1M4PK56"/>
<gene>
    <name evidence="1" type="ORF">CUESP1_0448</name>
</gene>